<dbReference type="PANTHER" id="PTHR43619">
    <property type="entry name" value="S-ADENOSYL-L-METHIONINE-DEPENDENT METHYLTRANSFERASE YKTD-RELATED"/>
    <property type="match status" value="1"/>
</dbReference>
<organism evidence="3 4">
    <name type="scientific">Roseburia inulinivorans DSM 16841</name>
    <dbReference type="NCBI Taxonomy" id="622312"/>
    <lineage>
        <taxon>Bacteria</taxon>
        <taxon>Bacillati</taxon>
        <taxon>Bacillota</taxon>
        <taxon>Clostridia</taxon>
        <taxon>Lachnospirales</taxon>
        <taxon>Lachnospiraceae</taxon>
        <taxon>Roseburia</taxon>
    </lineage>
</organism>
<evidence type="ECO:0000313" key="4">
    <source>
        <dbReference type="Proteomes" id="UP000003561"/>
    </source>
</evidence>
<name>C0FPA8_9FIRM</name>
<dbReference type="InterPro" id="IPR029063">
    <property type="entry name" value="SAM-dependent_MTases_sf"/>
</dbReference>
<protein>
    <submittedName>
        <fullName evidence="3">O-methyltransferase domain protein</fullName>
    </submittedName>
</protein>
<dbReference type="InterPro" id="IPR007213">
    <property type="entry name" value="Ppm1/Ppm2/Tcmp"/>
</dbReference>
<dbReference type="InterPro" id="IPR016874">
    <property type="entry name" value="TcmP-like"/>
</dbReference>
<dbReference type="Pfam" id="PF04072">
    <property type="entry name" value="LCM"/>
    <property type="match status" value="1"/>
</dbReference>
<keyword evidence="1 3" id="KW-0489">Methyltransferase</keyword>
<dbReference type="GO" id="GO:0008168">
    <property type="term" value="F:methyltransferase activity"/>
    <property type="evidence" value="ECO:0007669"/>
    <property type="project" value="UniProtKB-KW"/>
</dbReference>
<evidence type="ECO:0000256" key="1">
    <source>
        <dbReference type="ARBA" id="ARBA00022603"/>
    </source>
</evidence>
<dbReference type="eggNOG" id="COG3315">
    <property type="taxonomic scope" value="Bacteria"/>
</dbReference>
<accession>C0FPA8</accession>
<proteinExistence type="predicted"/>
<evidence type="ECO:0000313" key="3">
    <source>
        <dbReference type="EMBL" id="EEG95543.1"/>
    </source>
</evidence>
<dbReference type="Proteomes" id="UP000003561">
    <property type="component" value="Unassembled WGS sequence"/>
</dbReference>
<comment type="caution">
    <text evidence="3">The sequence shown here is derived from an EMBL/GenBank/DDBJ whole genome shotgun (WGS) entry which is preliminary data.</text>
</comment>
<gene>
    <name evidence="3" type="ORF">ROSEINA2194_00560</name>
</gene>
<sequence length="272" mass="31317">MEAGKYMKEKVNVTGVPETMVQTLYARAKETKKQNAKIKDEIAVELVEKLDYDFSKADKDKAMSCGVIARTIVLDRMVRQYLEKHENTVVINIACGLDTRCYRMKEKYLRWYNVDLPETMKIRRQFLPETGSIHQIAKSAMDDSYVDDIDYHGENVLVIIEGLTMYLCEKDIRKIYSIIGKSFQKVTVMVETMSPFVVKHVKEKSIEGSNAKFTWGVENGTELQKIVPNFSILHEVSLVEGMKELMPIYHVIGKIPIVRNISNKIIVLEKRV</sequence>
<dbReference type="PANTHER" id="PTHR43619:SF2">
    <property type="entry name" value="S-ADENOSYL-L-METHIONINE-DEPENDENT METHYLTRANSFERASES SUPERFAMILY PROTEIN"/>
    <property type="match status" value="1"/>
</dbReference>
<keyword evidence="2 3" id="KW-0808">Transferase</keyword>
<evidence type="ECO:0000256" key="2">
    <source>
        <dbReference type="ARBA" id="ARBA00022679"/>
    </source>
</evidence>
<dbReference type="AlphaFoldDB" id="C0FPA8"/>
<reference evidence="3 4" key="1">
    <citation type="submission" date="2009-02" db="EMBL/GenBank/DDBJ databases">
        <authorList>
            <person name="Fulton L."/>
            <person name="Clifton S."/>
            <person name="Fulton B."/>
            <person name="Xu J."/>
            <person name="Minx P."/>
            <person name="Pepin K.H."/>
            <person name="Johnson M."/>
            <person name="Bhonagiri V."/>
            <person name="Nash W.E."/>
            <person name="Mardis E.R."/>
            <person name="Wilson R.K."/>
        </authorList>
    </citation>
    <scope>NUCLEOTIDE SEQUENCE [LARGE SCALE GENOMIC DNA]</scope>
    <source>
        <strain evidence="3 4">DSM 16841</strain>
    </source>
</reference>
<dbReference type="SUPFAM" id="SSF53335">
    <property type="entry name" value="S-adenosyl-L-methionine-dependent methyltransferases"/>
    <property type="match status" value="1"/>
</dbReference>
<dbReference type="PIRSF" id="PIRSF028177">
    <property type="entry name" value="Polyketide_synth_Omtfrase_TcmP"/>
    <property type="match status" value="1"/>
</dbReference>
<reference evidence="3 4" key="2">
    <citation type="submission" date="2009-03" db="EMBL/GenBank/DDBJ databases">
        <title>Draft genome sequence of Roseburia inulinivorans (DSM 16841).</title>
        <authorList>
            <person name="Sudarsanam P."/>
            <person name="Ley R."/>
            <person name="Guruge J."/>
            <person name="Turnbaugh P.J."/>
            <person name="Mahowald M."/>
            <person name="Liep D."/>
            <person name="Gordon J."/>
        </authorList>
    </citation>
    <scope>NUCLEOTIDE SEQUENCE [LARGE SCALE GENOMIC DNA]</scope>
    <source>
        <strain evidence="3 4">DSM 16841</strain>
    </source>
</reference>
<dbReference type="EMBL" id="ACFY01000026">
    <property type="protein sequence ID" value="EEG95543.1"/>
    <property type="molecule type" value="Genomic_DNA"/>
</dbReference>
<dbReference type="GO" id="GO:0032259">
    <property type="term" value="P:methylation"/>
    <property type="evidence" value="ECO:0007669"/>
    <property type="project" value="UniProtKB-KW"/>
</dbReference>
<dbReference type="Gene3D" id="3.40.50.150">
    <property type="entry name" value="Vaccinia Virus protein VP39"/>
    <property type="match status" value="1"/>
</dbReference>